<evidence type="ECO:0000313" key="2">
    <source>
        <dbReference type="EMBL" id="TWP50316.1"/>
    </source>
</evidence>
<dbReference type="Proteomes" id="UP000316639">
    <property type="component" value="Unassembled WGS sequence"/>
</dbReference>
<protein>
    <recommendedName>
        <fullName evidence="4">DoxX-like family protein</fullName>
    </recommendedName>
</protein>
<feature type="transmembrane region" description="Helical" evidence="1">
    <location>
        <begin position="41"/>
        <end position="61"/>
    </location>
</feature>
<evidence type="ECO:0000256" key="1">
    <source>
        <dbReference type="SAM" id="Phobius"/>
    </source>
</evidence>
<feature type="transmembrane region" description="Helical" evidence="1">
    <location>
        <begin position="12"/>
        <end position="35"/>
    </location>
</feature>
<reference evidence="2 3" key="1">
    <citation type="submission" date="2019-07" db="EMBL/GenBank/DDBJ databases">
        <title>Lentzea xizangensis sp. nov., isolated from Qinghai-Tibetan Plateau Soils.</title>
        <authorList>
            <person name="Huang J."/>
        </authorList>
    </citation>
    <scope>NUCLEOTIDE SEQUENCE [LARGE SCALE GENOMIC DNA]</scope>
    <source>
        <strain evidence="2 3">FXJ1.1311</strain>
    </source>
</reference>
<dbReference type="AlphaFoldDB" id="A0A563ERL0"/>
<keyword evidence="1" id="KW-0812">Transmembrane</keyword>
<gene>
    <name evidence="2" type="ORF">FKR81_21720</name>
</gene>
<proteinExistence type="predicted"/>
<dbReference type="EMBL" id="VOBR01000013">
    <property type="protein sequence ID" value="TWP50316.1"/>
    <property type="molecule type" value="Genomic_DNA"/>
</dbReference>
<evidence type="ECO:0000313" key="3">
    <source>
        <dbReference type="Proteomes" id="UP000316639"/>
    </source>
</evidence>
<feature type="transmembrane region" description="Helical" evidence="1">
    <location>
        <begin position="92"/>
        <end position="111"/>
    </location>
</feature>
<keyword evidence="1" id="KW-1133">Transmembrane helix</keyword>
<keyword evidence="1" id="KW-0472">Membrane</keyword>
<feature type="transmembrane region" description="Helical" evidence="1">
    <location>
        <begin position="68"/>
        <end position="86"/>
    </location>
</feature>
<evidence type="ECO:0008006" key="4">
    <source>
        <dbReference type="Google" id="ProtNLM"/>
    </source>
</evidence>
<dbReference type="OrthoDB" id="3698872at2"/>
<organism evidence="2 3">
    <name type="scientific">Lentzea tibetensis</name>
    <dbReference type="NCBI Taxonomy" id="2591470"/>
    <lineage>
        <taxon>Bacteria</taxon>
        <taxon>Bacillati</taxon>
        <taxon>Actinomycetota</taxon>
        <taxon>Actinomycetes</taxon>
        <taxon>Pseudonocardiales</taxon>
        <taxon>Pseudonocardiaceae</taxon>
        <taxon>Lentzea</taxon>
    </lineage>
</organism>
<comment type="caution">
    <text evidence="2">The sequence shown here is derived from an EMBL/GenBank/DDBJ whole genome shotgun (WGS) entry which is preliminary data.</text>
</comment>
<keyword evidence="3" id="KW-1185">Reference proteome</keyword>
<sequence>MIRRTDTPVEVLVSALVAGGGALLFVIVALVRWQVEGGADVLKAPIAIGLLELLVGAGLMLRIRIAHKVAMGVFVLVGLLHLLIVLADGPVWARVVSGVLSGVHVYGVVLLNTGPARNYLGGPR</sequence>
<accession>A0A563ERL0</accession>
<dbReference type="RefSeq" id="WP_146353939.1">
    <property type="nucleotide sequence ID" value="NZ_VOBR01000013.1"/>
</dbReference>
<name>A0A563ERL0_9PSEU</name>